<dbReference type="Proteomes" id="UP000653578">
    <property type="component" value="Unassembled WGS sequence"/>
</dbReference>
<dbReference type="Pfam" id="PF06580">
    <property type="entry name" value="His_kinase"/>
    <property type="match status" value="1"/>
</dbReference>
<reference evidence="4 5" key="1">
    <citation type="submission" date="2019-10" db="EMBL/GenBank/DDBJ databases">
        <title>Description of Paenibacillus humi sp. nov.</title>
        <authorList>
            <person name="Carlier A."/>
            <person name="Qi S."/>
        </authorList>
    </citation>
    <scope>NUCLEOTIDE SEQUENCE [LARGE SCALE GENOMIC DNA]</scope>
    <source>
        <strain evidence="4 5">LMG 31461</strain>
    </source>
</reference>
<dbReference type="Gene3D" id="3.30.565.10">
    <property type="entry name" value="Histidine kinase-like ATPase, C-terminal domain"/>
    <property type="match status" value="1"/>
</dbReference>
<evidence type="ECO:0000259" key="2">
    <source>
        <dbReference type="Pfam" id="PF02518"/>
    </source>
</evidence>
<proteinExistence type="predicted"/>
<accession>A0ABX1XCT1</accession>
<dbReference type="InterPro" id="IPR050640">
    <property type="entry name" value="Bact_2-comp_sensor_kinase"/>
</dbReference>
<dbReference type="RefSeq" id="WP_171631870.1">
    <property type="nucleotide sequence ID" value="NZ_WHNY01000057.1"/>
</dbReference>
<dbReference type="SUPFAM" id="SSF55874">
    <property type="entry name" value="ATPase domain of HSP90 chaperone/DNA topoisomerase II/histidine kinase"/>
    <property type="match status" value="1"/>
</dbReference>
<dbReference type="PANTHER" id="PTHR34220:SF7">
    <property type="entry name" value="SENSOR HISTIDINE KINASE YPDA"/>
    <property type="match status" value="1"/>
</dbReference>
<keyword evidence="5" id="KW-1185">Reference proteome</keyword>
<dbReference type="EMBL" id="WHNY01000057">
    <property type="protein sequence ID" value="NOU65768.1"/>
    <property type="molecule type" value="Genomic_DNA"/>
</dbReference>
<feature type="domain" description="Histidine kinase/HSP90-like ATPase" evidence="2">
    <location>
        <begin position="481"/>
        <end position="582"/>
    </location>
</feature>
<evidence type="ECO:0000259" key="3">
    <source>
        <dbReference type="Pfam" id="PF06580"/>
    </source>
</evidence>
<evidence type="ECO:0000313" key="5">
    <source>
        <dbReference type="Proteomes" id="UP000653578"/>
    </source>
</evidence>
<feature type="domain" description="Signal transduction histidine kinase internal region" evidence="3">
    <location>
        <begin position="380"/>
        <end position="461"/>
    </location>
</feature>
<protein>
    <submittedName>
        <fullName evidence="4">Uncharacterized protein</fullName>
    </submittedName>
</protein>
<feature type="transmembrane region" description="Helical" evidence="1">
    <location>
        <begin position="292"/>
        <end position="314"/>
    </location>
</feature>
<keyword evidence="1" id="KW-0812">Transmembrane</keyword>
<sequence>MRQTFFIRYLVRLMLPLLIPLLLLGSFAILITQNYIKKEINTSNGKMLEQTKSTIESIFQVSDPIYFTLNLNSRLISSLKLILRGPSIQPTDSDNYATFMNLLNPPANIKPAVHSIYIYLFNERGKFLASNEGLTSLDQYYDTSWFHVLSRIPSETNLFIENRDVRRFGTQDTSLVTVFRKFSSPGSSKPEGYIIMNLKKDAIARMLNEQLYFPHQSLFLLQQDGRKVASSTAEQIEEDAIAIKESSEGSSAFTISAADKAYIVTSIRSEIYGITYVSATPQRYFYQLPIKLGYLTAGLLLISFILGVMLVYYLSKRNYRSIITIIRTIENGERGLPIPALPERVTDEYSYIMQRTVKRFVEQRYLQVQLSEKKYKLKAMEMMALQSNINPHFLANTLRTIFWKSMDLTGGHNAVSGMIDHLSEVVQYSISDADKTVSLKEEIFHTNHYIQILNARYKDKFQFTWDYEESLLEINVMKMLFQPLIENAIYHGIKESNRFGYIKVRMRLIGELLHIVIIDTGMGMKKDRLVQVRMGLLREESGGHIGIYNTYKRLQLTHSDLFTFEIDSKYGWGTVIRIQLPVIQTELPDPN</sequence>
<keyword evidence="1" id="KW-0472">Membrane</keyword>
<comment type="caution">
    <text evidence="4">The sequence shown here is derived from an EMBL/GenBank/DDBJ whole genome shotgun (WGS) entry which is preliminary data.</text>
</comment>
<keyword evidence="1" id="KW-1133">Transmembrane helix</keyword>
<evidence type="ECO:0000313" key="4">
    <source>
        <dbReference type="EMBL" id="NOU65768.1"/>
    </source>
</evidence>
<name>A0ABX1XCT1_9BACL</name>
<dbReference type="InterPro" id="IPR003594">
    <property type="entry name" value="HATPase_dom"/>
</dbReference>
<organism evidence="4 5">
    <name type="scientific">Paenibacillus plantarum</name>
    <dbReference type="NCBI Taxonomy" id="2654975"/>
    <lineage>
        <taxon>Bacteria</taxon>
        <taxon>Bacillati</taxon>
        <taxon>Bacillota</taxon>
        <taxon>Bacilli</taxon>
        <taxon>Bacillales</taxon>
        <taxon>Paenibacillaceae</taxon>
        <taxon>Paenibacillus</taxon>
    </lineage>
</organism>
<gene>
    <name evidence="4" type="ORF">GC096_17165</name>
</gene>
<dbReference type="InterPro" id="IPR010559">
    <property type="entry name" value="Sig_transdc_His_kin_internal"/>
</dbReference>
<dbReference type="Pfam" id="PF02518">
    <property type="entry name" value="HATPase_c"/>
    <property type="match status" value="1"/>
</dbReference>
<dbReference type="PANTHER" id="PTHR34220">
    <property type="entry name" value="SENSOR HISTIDINE KINASE YPDA"/>
    <property type="match status" value="1"/>
</dbReference>
<evidence type="ECO:0000256" key="1">
    <source>
        <dbReference type="SAM" id="Phobius"/>
    </source>
</evidence>
<dbReference type="InterPro" id="IPR036890">
    <property type="entry name" value="HATPase_C_sf"/>
</dbReference>